<accession>A0A6G1JQP0</accession>
<evidence type="ECO:0000313" key="2">
    <source>
        <dbReference type="EMBL" id="KAF2702545.1"/>
    </source>
</evidence>
<keyword evidence="3" id="KW-1185">Reference proteome</keyword>
<feature type="compositionally biased region" description="Acidic residues" evidence="1">
    <location>
        <begin position="87"/>
        <end position="101"/>
    </location>
</feature>
<dbReference type="EMBL" id="MU005814">
    <property type="protein sequence ID" value="KAF2702545.1"/>
    <property type="molecule type" value="Genomic_DNA"/>
</dbReference>
<proteinExistence type="predicted"/>
<dbReference type="OrthoDB" id="3668852at2759"/>
<protein>
    <submittedName>
        <fullName evidence="2">Uncharacterized protein</fullName>
    </submittedName>
</protein>
<feature type="non-terminal residue" evidence="2">
    <location>
        <position position="1"/>
    </location>
</feature>
<dbReference type="Proteomes" id="UP000799428">
    <property type="component" value="Unassembled WGS sequence"/>
</dbReference>
<evidence type="ECO:0000256" key="1">
    <source>
        <dbReference type="SAM" id="MobiDB-lite"/>
    </source>
</evidence>
<gene>
    <name evidence="2" type="ORF">K504DRAFT_394279</name>
</gene>
<reference evidence="2" key="1">
    <citation type="journal article" date="2020" name="Stud. Mycol.">
        <title>101 Dothideomycetes genomes: a test case for predicting lifestyles and emergence of pathogens.</title>
        <authorList>
            <person name="Haridas S."/>
            <person name="Albert R."/>
            <person name="Binder M."/>
            <person name="Bloem J."/>
            <person name="Labutti K."/>
            <person name="Salamov A."/>
            <person name="Andreopoulos B."/>
            <person name="Baker S."/>
            <person name="Barry K."/>
            <person name="Bills G."/>
            <person name="Bluhm B."/>
            <person name="Cannon C."/>
            <person name="Castanera R."/>
            <person name="Culley D."/>
            <person name="Daum C."/>
            <person name="Ezra D."/>
            <person name="Gonzalez J."/>
            <person name="Henrissat B."/>
            <person name="Kuo A."/>
            <person name="Liang C."/>
            <person name="Lipzen A."/>
            <person name="Lutzoni F."/>
            <person name="Magnuson J."/>
            <person name="Mondo S."/>
            <person name="Nolan M."/>
            <person name="Ohm R."/>
            <person name="Pangilinan J."/>
            <person name="Park H.-J."/>
            <person name="Ramirez L."/>
            <person name="Alfaro M."/>
            <person name="Sun H."/>
            <person name="Tritt A."/>
            <person name="Yoshinaga Y."/>
            <person name="Zwiers L.-H."/>
            <person name="Turgeon B."/>
            <person name="Goodwin S."/>
            <person name="Spatafora J."/>
            <person name="Crous P."/>
            <person name="Grigoriev I."/>
        </authorList>
    </citation>
    <scope>NUCLEOTIDE SEQUENCE</scope>
    <source>
        <strain evidence="2">CBS 279.74</strain>
    </source>
</reference>
<dbReference type="AlphaFoldDB" id="A0A6G1JQP0"/>
<sequence length="101" mass="10999">GCLCLMPYDTITLSWVEQGLRAAKFTIWLALVKKVNKQAIRVGNAIRDWLGQDCIAGGPIAPKELLGIKTVPLAEGARFKEVANSDDKDEEGVEEVEIADS</sequence>
<organism evidence="2 3">
    <name type="scientific">Pleomassaria siparia CBS 279.74</name>
    <dbReference type="NCBI Taxonomy" id="1314801"/>
    <lineage>
        <taxon>Eukaryota</taxon>
        <taxon>Fungi</taxon>
        <taxon>Dikarya</taxon>
        <taxon>Ascomycota</taxon>
        <taxon>Pezizomycotina</taxon>
        <taxon>Dothideomycetes</taxon>
        <taxon>Pleosporomycetidae</taxon>
        <taxon>Pleosporales</taxon>
        <taxon>Pleomassariaceae</taxon>
        <taxon>Pleomassaria</taxon>
    </lineage>
</organism>
<name>A0A6G1JQP0_9PLEO</name>
<evidence type="ECO:0000313" key="3">
    <source>
        <dbReference type="Proteomes" id="UP000799428"/>
    </source>
</evidence>
<feature type="region of interest" description="Disordered" evidence="1">
    <location>
        <begin position="82"/>
        <end position="101"/>
    </location>
</feature>